<accession>A0ABP0GR89</accession>
<evidence type="ECO:0000256" key="2">
    <source>
        <dbReference type="ARBA" id="ARBA00009607"/>
    </source>
</evidence>
<keyword evidence="5" id="KW-0914">Notch signaling pathway</keyword>
<proteinExistence type="inferred from homology"/>
<evidence type="ECO:0000256" key="1">
    <source>
        <dbReference type="ARBA" id="ARBA00004205"/>
    </source>
</evidence>
<dbReference type="PANTHER" id="PTHR16318">
    <property type="entry name" value="GAMMA-SECRETASE SUBUNIT PEN-2"/>
    <property type="match status" value="1"/>
</dbReference>
<organism evidence="9 10">
    <name type="scientific">Clavelina lepadiformis</name>
    <name type="common">Light-bulb sea squirt</name>
    <name type="synonym">Ascidia lepadiformis</name>
    <dbReference type="NCBI Taxonomy" id="159417"/>
    <lineage>
        <taxon>Eukaryota</taxon>
        <taxon>Metazoa</taxon>
        <taxon>Chordata</taxon>
        <taxon>Tunicata</taxon>
        <taxon>Ascidiacea</taxon>
        <taxon>Aplousobranchia</taxon>
        <taxon>Clavelinidae</taxon>
        <taxon>Clavelina</taxon>
    </lineage>
</organism>
<comment type="caution">
    <text evidence="9">The sequence shown here is derived from an EMBL/GenBank/DDBJ whole genome shotgun (WGS) entry which is preliminary data.</text>
</comment>
<keyword evidence="6 8" id="KW-1133">Transmembrane helix</keyword>
<gene>
    <name evidence="9" type="ORF">CVLEPA_LOCUS25991</name>
</gene>
<evidence type="ECO:0000256" key="5">
    <source>
        <dbReference type="ARBA" id="ARBA00022976"/>
    </source>
</evidence>
<evidence type="ECO:0000256" key="7">
    <source>
        <dbReference type="ARBA" id="ARBA00023136"/>
    </source>
</evidence>
<reference evidence="9 10" key="1">
    <citation type="submission" date="2024-02" db="EMBL/GenBank/DDBJ databases">
        <authorList>
            <person name="Daric V."/>
            <person name="Darras S."/>
        </authorList>
    </citation>
    <scope>NUCLEOTIDE SEQUENCE [LARGE SCALE GENOMIC DNA]</scope>
</reference>
<evidence type="ECO:0000256" key="3">
    <source>
        <dbReference type="ARBA" id="ARBA00018306"/>
    </source>
</evidence>
<keyword evidence="4 8" id="KW-0812">Transmembrane</keyword>
<sequence length="101" mass="11786">MNLEKMQNAEKLKLCRRYYFGGFLALPFLWAVNAVWFVREAFFKPHFEEQAEMRKYVIRSTIGAVVWVAGIIAWNVIFQLNRASWGEVADRISYVIPTGIP</sequence>
<dbReference type="Pfam" id="PF10251">
    <property type="entry name" value="PEN-2"/>
    <property type="match status" value="1"/>
</dbReference>
<comment type="subcellular location">
    <subcellularLocation>
        <location evidence="1">Golgi apparatus</location>
        <location evidence="1">Golgi stack membrane</location>
        <topology evidence="1">Multi-pass membrane protein</topology>
    </subcellularLocation>
</comment>
<evidence type="ECO:0000256" key="4">
    <source>
        <dbReference type="ARBA" id="ARBA00022692"/>
    </source>
</evidence>
<feature type="transmembrane region" description="Helical" evidence="8">
    <location>
        <begin position="56"/>
        <end position="77"/>
    </location>
</feature>
<keyword evidence="7 8" id="KW-0472">Membrane</keyword>
<comment type="similarity">
    <text evidence="2">Belongs to the PEN-2 family.</text>
</comment>
<dbReference type="PANTHER" id="PTHR16318:SF0">
    <property type="entry name" value="GAMMA-SECRETASE SUBUNIT PEN-2"/>
    <property type="match status" value="1"/>
</dbReference>
<keyword evidence="10" id="KW-1185">Reference proteome</keyword>
<evidence type="ECO:0000256" key="8">
    <source>
        <dbReference type="SAM" id="Phobius"/>
    </source>
</evidence>
<dbReference type="InterPro" id="IPR019379">
    <property type="entry name" value="Gamma_Secretase_Asp_P_PEN2"/>
</dbReference>
<dbReference type="Proteomes" id="UP001642483">
    <property type="component" value="Unassembled WGS sequence"/>
</dbReference>
<feature type="transmembrane region" description="Helical" evidence="8">
    <location>
        <begin position="18"/>
        <end position="36"/>
    </location>
</feature>
<evidence type="ECO:0000313" key="10">
    <source>
        <dbReference type="Proteomes" id="UP001642483"/>
    </source>
</evidence>
<dbReference type="EMBL" id="CAWYQH010000130">
    <property type="protein sequence ID" value="CAK8692745.1"/>
    <property type="molecule type" value="Genomic_DNA"/>
</dbReference>
<protein>
    <recommendedName>
        <fullName evidence="3">Gamma-secretase subunit PEN-2</fullName>
    </recommendedName>
</protein>
<evidence type="ECO:0000313" key="9">
    <source>
        <dbReference type="EMBL" id="CAK8692745.1"/>
    </source>
</evidence>
<name>A0ABP0GR89_CLALP</name>
<evidence type="ECO:0000256" key="6">
    <source>
        <dbReference type="ARBA" id="ARBA00022989"/>
    </source>
</evidence>